<protein>
    <submittedName>
        <fullName evidence="8">DNA-binding response regulator</fullName>
    </submittedName>
</protein>
<dbReference type="PROSITE" id="PS50110">
    <property type="entry name" value="RESPONSE_REGULATORY"/>
    <property type="match status" value="1"/>
</dbReference>
<gene>
    <name evidence="8" type="ORF">Pflav_044400</name>
</gene>
<evidence type="ECO:0000256" key="1">
    <source>
        <dbReference type="ARBA" id="ARBA00022553"/>
    </source>
</evidence>
<dbReference type="InterPro" id="IPR058245">
    <property type="entry name" value="NreC/VraR/RcsB-like_REC"/>
</dbReference>
<dbReference type="Proteomes" id="UP000502508">
    <property type="component" value="Chromosome"/>
</dbReference>
<sequence>MIRVLVADDQVLVRAGLRVILDEPDMRLVAEAGTGEQAVELIRVHRPDVVLMDVRMPELDGLAATRRIAADPALDAVRVVVLTTYDLDAYVYEALRAGASGFLLKDAGHAEIVTAVRAVAGGGALLSPAVTRRLIDEFAARPPRQVDGTGLDRLTEREHQVLLLVAAGLNNDEVGARLGMSPATAKTHVTRIQAKLGARDRVQLVVLAYETRLVQPGWLV</sequence>
<dbReference type="CDD" id="cd17535">
    <property type="entry name" value="REC_NarL-like"/>
    <property type="match status" value="1"/>
</dbReference>
<dbReference type="SUPFAM" id="SSF52172">
    <property type="entry name" value="CheY-like"/>
    <property type="match status" value="1"/>
</dbReference>
<keyword evidence="2" id="KW-0805">Transcription regulation</keyword>
<keyword evidence="9" id="KW-1185">Reference proteome</keyword>
<keyword evidence="4" id="KW-0804">Transcription</keyword>
<evidence type="ECO:0000313" key="9">
    <source>
        <dbReference type="Proteomes" id="UP000502508"/>
    </source>
</evidence>
<evidence type="ECO:0000256" key="3">
    <source>
        <dbReference type="ARBA" id="ARBA00023125"/>
    </source>
</evidence>
<dbReference type="PANTHER" id="PTHR43214:SF24">
    <property type="entry name" value="TRANSCRIPTIONAL REGULATORY PROTEIN NARL-RELATED"/>
    <property type="match status" value="1"/>
</dbReference>
<feature type="modified residue" description="4-aspartylphosphate" evidence="5">
    <location>
        <position position="53"/>
    </location>
</feature>
<dbReference type="SMART" id="SM00448">
    <property type="entry name" value="REC"/>
    <property type="match status" value="1"/>
</dbReference>
<keyword evidence="1 5" id="KW-0597">Phosphoprotein</keyword>
<dbReference type="SMART" id="SM00421">
    <property type="entry name" value="HTH_LUXR"/>
    <property type="match status" value="1"/>
</dbReference>
<accession>A0A6F8XW34</accession>
<feature type="domain" description="Response regulatory" evidence="7">
    <location>
        <begin position="3"/>
        <end position="120"/>
    </location>
</feature>
<evidence type="ECO:0000256" key="5">
    <source>
        <dbReference type="PROSITE-ProRule" id="PRU00169"/>
    </source>
</evidence>
<proteinExistence type="predicted"/>
<evidence type="ECO:0000313" key="8">
    <source>
        <dbReference type="EMBL" id="BCB78030.1"/>
    </source>
</evidence>
<dbReference type="InterPro" id="IPR011006">
    <property type="entry name" value="CheY-like_superfamily"/>
</dbReference>
<dbReference type="SUPFAM" id="SSF46894">
    <property type="entry name" value="C-terminal effector domain of the bipartite response regulators"/>
    <property type="match status" value="1"/>
</dbReference>
<dbReference type="InterPro" id="IPR016032">
    <property type="entry name" value="Sig_transdc_resp-reg_C-effctor"/>
</dbReference>
<reference evidence="8 9" key="1">
    <citation type="submission" date="2020-03" db="EMBL/GenBank/DDBJ databases">
        <title>Whole genome shotgun sequence of Phytohabitans flavus NBRC 107702.</title>
        <authorList>
            <person name="Komaki H."/>
            <person name="Tamura T."/>
        </authorList>
    </citation>
    <scope>NUCLEOTIDE SEQUENCE [LARGE SCALE GENOMIC DNA]</scope>
    <source>
        <strain evidence="8 9">NBRC 107702</strain>
    </source>
</reference>
<dbReference type="RefSeq" id="WP_173037660.1">
    <property type="nucleotide sequence ID" value="NZ_AP022870.1"/>
</dbReference>
<dbReference type="EMBL" id="AP022870">
    <property type="protein sequence ID" value="BCB78030.1"/>
    <property type="molecule type" value="Genomic_DNA"/>
</dbReference>
<dbReference type="InterPro" id="IPR001789">
    <property type="entry name" value="Sig_transdc_resp-reg_receiver"/>
</dbReference>
<dbReference type="KEGG" id="pfla:Pflav_044400"/>
<keyword evidence="3 8" id="KW-0238">DNA-binding</keyword>
<dbReference type="Gene3D" id="3.40.50.2300">
    <property type="match status" value="1"/>
</dbReference>
<dbReference type="PROSITE" id="PS50043">
    <property type="entry name" value="HTH_LUXR_2"/>
    <property type="match status" value="1"/>
</dbReference>
<feature type="domain" description="HTH luxR-type" evidence="6">
    <location>
        <begin position="147"/>
        <end position="212"/>
    </location>
</feature>
<dbReference type="AlphaFoldDB" id="A0A6F8XW34"/>
<name>A0A6F8XW34_9ACTN</name>
<evidence type="ECO:0000256" key="4">
    <source>
        <dbReference type="ARBA" id="ARBA00023163"/>
    </source>
</evidence>
<evidence type="ECO:0000256" key="2">
    <source>
        <dbReference type="ARBA" id="ARBA00023015"/>
    </source>
</evidence>
<dbReference type="CDD" id="cd06170">
    <property type="entry name" value="LuxR_C_like"/>
    <property type="match status" value="1"/>
</dbReference>
<dbReference type="InterPro" id="IPR039420">
    <property type="entry name" value="WalR-like"/>
</dbReference>
<dbReference type="Pfam" id="PF00196">
    <property type="entry name" value="GerE"/>
    <property type="match status" value="1"/>
</dbReference>
<organism evidence="8 9">
    <name type="scientific">Phytohabitans flavus</name>
    <dbReference type="NCBI Taxonomy" id="1076124"/>
    <lineage>
        <taxon>Bacteria</taxon>
        <taxon>Bacillati</taxon>
        <taxon>Actinomycetota</taxon>
        <taxon>Actinomycetes</taxon>
        <taxon>Micromonosporales</taxon>
        <taxon>Micromonosporaceae</taxon>
    </lineage>
</organism>
<dbReference type="InterPro" id="IPR000792">
    <property type="entry name" value="Tscrpt_reg_LuxR_C"/>
</dbReference>
<dbReference type="GO" id="GO:0003677">
    <property type="term" value="F:DNA binding"/>
    <property type="evidence" value="ECO:0007669"/>
    <property type="project" value="UniProtKB-KW"/>
</dbReference>
<dbReference type="PANTHER" id="PTHR43214">
    <property type="entry name" value="TWO-COMPONENT RESPONSE REGULATOR"/>
    <property type="match status" value="1"/>
</dbReference>
<dbReference type="GO" id="GO:0000160">
    <property type="term" value="P:phosphorelay signal transduction system"/>
    <property type="evidence" value="ECO:0007669"/>
    <property type="project" value="InterPro"/>
</dbReference>
<dbReference type="GO" id="GO:0006355">
    <property type="term" value="P:regulation of DNA-templated transcription"/>
    <property type="evidence" value="ECO:0007669"/>
    <property type="project" value="InterPro"/>
</dbReference>
<dbReference type="PRINTS" id="PR00038">
    <property type="entry name" value="HTHLUXR"/>
</dbReference>
<reference evidence="8 9" key="2">
    <citation type="submission" date="2020-03" db="EMBL/GenBank/DDBJ databases">
        <authorList>
            <person name="Ichikawa N."/>
            <person name="Kimura A."/>
            <person name="Kitahashi Y."/>
            <person name="Uohara A."/>
        </authorList>
    </citation>
    <scope>NUCLEOTIDE SEQUENCE [LARGE SCALE GENOMIC DNA]</scope>
    <source>
        <strain evidence="8 9">NBRC 107702</strain>
    </source>
</reference>
<dbReference type="Pfam" id="PF00072">
    <property type="entry name" value="Response_reg"/>
    <property type="match status" value="1"/>
</dbReference>
<evidence type="ECO:0000259" key="6">
    <source>
        <dbReference type="PROSITE" id="PS50043"/>
    </source>
</evidence>
<evidence type="ECO:0000259" key="7">
    <source>
        <dbReference type="PROSITE" id="PS50110"/>
    </source>
</evidence>